<evidence type="ECO:0000256" key="3">
    <source>
        <dbReference type="ARBA" id="ARBA00022630"/>
    </source>
</evidence>
<evidence type="ECO:0000256" key="5">
    <source>
        <dbReference type="ARBA" id="ARBA00022723"/>
    </source>
</evidence>
<keyword evidence="5" id="KW-0479">Metal-binding</keyword>
<keyword evidence="7" id="KW-0560">Oxidoreductase</keyword>
<evidence type="ECO:0000313" key="11">
    <source>
        <dbReference type="EnsemblMetazoa" id="MDOA004220-PB"/>
    </source>
</evidence>
<dbReference type="KEGG" id="mde:101896461"/>
<keyword evidence="9" id="KW-0411">Iron-sulfur</keyword>
<dbReference type="GO" id="GO:0046872">
    <property type="term" value="F:metal ion binding"/>
    <property type="evidence" value="ECO:0007669"/>
    <property type="project" value="UniProtKB-KW"/>
</dbReference>
<evidence type="ECO:0000256" key="2">
    <source>
        <dbReference type="ARBA" id="ARBA00006442"/>
    </source>
</evidence>
<evidence type="ECO:0000256" key="4">
    <source>
        <dbReference type="ARBA" id="ARBA00022714"/>
    </source>
</evidence>
<dbReference type="InterPro" id="IPR050446">
    <property type="entry name" value="FAD-oxidoreductase/Apoptosis"/>
</dbReference>
<evidence type="ECO:0000256" key="7">
    <source>
        <dbReference type="ARBA" id="ARBA00023002"/>
    </source>
</evidence>
<comment type="cofactor">
    <cofactor evidence="1">
        <name>FAD</name>
        <dbReference type="ChEBI" id="CHEBI:57692"/>
    </cofactor>
</comment>
<comment type="similarity">
    <text evidence="2">Belongs to the FAD-dependent oxidoreductase family.</text>
</comment>
<dbReference type="PANTHER" id="PTHR43557:SF2">
    <property type="entry name" value="RIESKE DOMAIN-CONTAINING PROTEIN-RELATED"/>
    <property type="match status" value="1"/>
</dbReference>
<dbReference type="PRINTS" id="PR00368">
    <property type="entry name" value="FADPNR"/>
</dbReference>
<dbReference type="InterPro" id="IPR016156">
    <property type="entry name" value="FAD/NAD-linked_Rdtase_dimer_sf"/>
</dbReference>
<dbReference type="EnsemblMetazoa" id="MDOA004220-RB">
    <property type="protein sequence ID" value="MDOA004220-PB"/>
    <property type="gene ID" value="MDOA004220"/>
</dbReference>
<dbReference type="CDD" id="cd03478">
    <property type="entry name" value="Rieske_AIFL_N"/>
    <property type="match status" value="1"/>
</dbReference>
<organism evidence="11">
    <name type="scientific">Musca domestica</name>
    <name type="common">House fly</name>
    <dbReference type="NCBI Taxonomy" id="7370"/>
    <lineage>
        <taxon>Eukaryota</taxon>
        <taxon>Metazoa</taxon>
        <taxon>Ecdysozoa</taxon>
        <taxon>Arthropoda</taxon>
        <taxon>Hexapoda</taxon>
        <taxon>Insecta</taxon>
        <taxon>Pterygota</taxon>
        <taxon>Neoptera</taxon>
        <taxon>Endopterygota</taxon>
        <taxon>Diptera</taxon>
        <taxon>Brachycera</taxon>
        <taxon>Muscomorpha</taxon>
        <taxon>Muscoidea</taxon>
        <taxon>Muscidae</taxon>
        <taxon>Musca</taxon>
    </lineage>
</organism>
<dbReference type="VEuPathDB" id="VectorBase:MDOA004220"/>
<dbReference type="Pfam" id="PF00355">
    <property type="entry name" value="Rieske"/>
    <property type="match status" value="1"/>
</dbReference>
<keyword evidence="6" id="KW-0274">FAD</keyword>
<keyword evidence="4" id="KW-0001">2Fe-2S</keyword>
<evidence type="ECO:0000259" key="10">
    <source>
        <dbReference type="PROSITE" id="PS51296"/>
    </source>
</evidence>
<dbReference type="GO" id="GO:0005737">
    <property type="term" value="C:cytoplasm"/>
    <property type="evidence" value="ECO:0007669"/>
    <property type="project" value="TreeGrafter"/>
</dbReference>
<dbReference type="InterPro" id="IPR023753">
    <property type="entry name" value="FAD/NAD-binding_dom"/>
</dbReference>
<dbReference type="InterPro" id="IPR036922">
    <property type="entry name" value="Rieske_2Fe-2S_sf"/>
</dbReference>
<evidence type="ECO:0000256" key="9">
    <source>
        <dbReference type="ARBA" id="ARBA00023014"/>
    </source>
</evidence>
<dbReference type="Gene3D" id="2.102.10.10">
    <property type="entry name" value="Rieske [2Fe-2S] iron-sulphur domain"/>
    <property type="match status" value="1"/>
</dbReference>
<dbReference type="OrthoDB" id="432169at2759"/>
<dbReference type="Gene3D" id="3.50.50.60">
    <property type="entry name" value="FAD/NAD(P)-binding domain"/>
    <property type="match status" value="2"/>
</dbReference>
<dbReference type="GO" id="GO:0016651">
    <property type="term" value="F:oxidoreductase activity, acting on NAD(P)H"/>
    <property type="evidence" value="ECO:0007669"/>
    <property type="project" value="TreeGrafter"/>
</dbReference>
<gene>
    <name evidence="11" type="primary">101896461</name>
</gene>
<evidence type="ECO:0000256" key="6">
    <source>
        <dbReference type="ARBA" id="ARBA00022827"/>
    </source>
</evidence>
<dbReference type="eggNOG" id="KOG1336">
    <property type="taxonomic scope" value="Eukaryota"/>
</dbReference>
<dbReference type="GO" id="GO:0051537">
    <property type="term" value="F:2 iron, 2 sulfur cluster binding"/>
    <property type="evidence" value="ECO:0007669"/>
    <property type="project" value="UniProtKB-KW"/>
</dbReference>
<dbReference type="SUPFAM" id="SSF51905">
    <property type="entry name" value="FAD/NAD(P)-binding domain"/>
    <property type="match status" value="1"/>
</dbReference>
<dbReference type="SUPFAM" id="SSF55424">
    <property type="entry name" value="FAD/NAD-linked reductases, dimerisation (C-terminal) domain"/>
    <property type="match status" value="1"/>
</dbReference>
<dbReference type="PRINTS" id="PR00411">
    <property type="entry name" value="PNDRDTASEI"/>
</dbReference>
<protein>
    <recommendedName>
        <fullName evidence="10">Rieske domain-containing protein</fullName>
    </recommendedName>
</protein>
<dbReference type="SUPFAM" id="SSF50022">
    <property type="entry name" value="ISP domain"/>
    <property type="match status" value="1"/>
</dbReference>
<evidence type="ECO:0000256" key="1">
    <source>
        <dbReference type="ARBA" id="ARBA00001974"/>
    </source>
</evidence>
<dbReference type="PANTHER" id="PTHR43557">
    <property type="entry name" value="APOPTOSIS-INDUCING FACTOR 1"/>
    <property type="match status" value="1"/>
</dbReference>
<keyword evidence="8" id="KW-0408">Iron</keyword>
<feature type="domain" description="Rieske" evidence="10">
    <location>
        <begin position="198"/>
        <end position="294"/>
    </location>
</feature>
<dbReference type="Pfam" id="PF07992">
    <property type="entry name" value="Pyr_redox_2"/>
    <property type="match status" value="1"/>
</dbReference>
<dbReference type="Gene3D" id="3.30.390.30">
    <property type="match status" value="1"/>
</dbReference>
<dbReference type="InterPro" id="IPR036188">
    <property type="entry name" value="FAD/NAD-bd_sf"/>
</dbReference>
<accession>A0A1I8MEZ7</accession>
<reference evidence="11" key="1">
    <citation type="submission" date="2020-05" db="UniProtKB">
        <authorList>
            <consortium name="EnsemblMetazoa"/>
        </authorList>
    </citation>
    <scope>IDENTIFICATION</scope>
    <source>
        <strain evidence="11">Aabys</strain>
    </source>
</reference>
<keyword evidence="3" id="KW-0285">Flavoprotein</keyword>
<dbReference type="AlphaFoldDB" id="A0A1I8MEZ7"/>
<dbReference type="VEuPathDB" id="VectorBase:MDOMA2_009794"/>
<sequence length="734" mass="81350">MNFPIICSLINNSATIPINRITNHTSSAVRKLLVSRKYLTTFNTAAEKGILKPQHQHLQQQRSNVATTSGNLITTRRFHISNSSVLWSLVSYHSRRPFLQTVAGVHFSTRPTLRHWPHRQQQLPQQQQSPSPSFLYPHSIGSNRRSITIIMGSVNCKEYVTTNEACSNRPNNENGTTGSGSYQSTCDAKMIDDYTDPVAVCNVNDLQECEMKSFEFNENTKVLVVKQRDQVKAVGNKCTHYGAPLHTGVLGDGRVRCPWHGACFSIDTGDIEDFPGLDSLPCYKVDVQSDGQVMVRAKRKDLENARRLKDMVKRDPNNSVCYVIVGGGPAGAVCAETLRQEGFTGRIVMVCKERHLPYDRVKLTKSSDSQIETLQFRKPEFYEEYGIETLLGVAATKMNCEEKTLQLSNDATLKYDKIFIATGCTASKPPIKGSDLKGVVVVREYDDVKEINKLIKPETNLVCLGSSFIALEAAQSWVKKVQSTTLVSRTEFPLMASFGPVVGERVLRLFRDQGVTSIMNSGIVEILGNSDNQVTEVVLKDGTKIPCDVLIMGTGSKFNTEFLTGSGLPLNHNGSIDTDLYLKSLVDDVYVGGDIANAPVYAYNQERAAIGHYQLAQYHGRVAALNMVGKSPEELRAVPFFFTMLFGKGFRYSGYGAYSDVVIEGDLENLKFVAYFLNEQDKVVAVASCGRDPIVAQFAELKSQGKSLHRKDLQEDASDPVAWTKKLKVLGKCI</sequence>
<dbReference type="PROSITE" id="PS51296">
    <property type="entry name" value="RIESKE"/>
    <property type="match status" value="1"/>
</dbReference>
<name>A0A1I8MEZ7_MUSDO</name>
<dbReference type="FunFam" id="2.102.10.10:FF:000003">
    <property type="entry name" value="apoptosis-inducing factor 3 isoform X2"/>
    <property type="match status" value="1"/>
</dbReference>
<dbReference type="STRING" id="7370.A0A1I8MEZ7"/>
<evidence type="ECO:0000256" key="8">
    <source>
        <dbReference type="ARBA" id="ARBA00023004"/>
    </source>
</evidence>
<dbReference type="InterPro" id="IPR017941">
    <property type="entry name" value="Rieske_2Fe-2S"/>
</dbReference>
<proteinExistence type="inferred from homology"/>
<dbReference type="RefSeq" id="XP_005183901.2">
    <property type="nucleotide sequence ID" value="XM_005183844.4"/>
</dbReference>